<feature type="compositionally biased region" description="Basic and acidic residues" evidence="1">
    <location>
        <begin position="47"/>
        <end position="57"/>
    </location>
</feature>
<organism evidence="2 3">
    <name type="scientific">Chara braunii</name>
    <name type="common">Braun's stonewort</name>
    <dbReference type="NCBI Taxonomy" id="69332"/>
    <lineage>
        <taxon>Eukaryota</taxon>
        <taxon>Viridiplantae</taxon>
        <taxon>Streptophyta</taxon>
        <taxon>Charophyceae</taxon>
        <taxon>Charales</taxon>
        <taxon>Characeae</taxon>
        <taxon>Chara</taxon>
    </lineage>
</organism>
<evidence type="ECO:0000313" key="2">
    <source>
        <dbReference type="EMBL" id="GBG60009.1"/>
    </source>
</evidence>
<keyword evidence="3" id="KW-1185">Reference proteome</keyword>
<gene>
    <name evidence="2" type="ORF">CBR_g339</name>
</gene>
<reference evidence="2 3" key="1">
    <citation type="journal article" date="2018" name="Cell">
        <title>The Chara Genome: Secondary Complexity and Implications for Plant Terrestrialization.</title>
        <authorList>
            <person name="Nishiyama T."/>
            <person name="Sakayama H."/>
            <person name="Vries J.D."/>
            <person name="Buschmann H."/>
            <person name="Saint-Marcoux D."/>
            <person name="Ullrich K.K."/>
            <person name="Haas F.B."/>
            <person name="Vanderstraeten L."/>
            <person name="Becker D."/>
            <person name="Lang D."/>
            <person name="Vosolsobe S."/>
            <person name="Rombauts S."/>
            <person name="Wilhelmsson P.K.I."/>
            <person name="Janitza P."/>
            <person name="Kern R."/>
            <person name="Heyl A."/>
            <person name="Rumpler F."/>
            <person name="Villalobos L.I.A.C."/>
            <person name="Clay J.M."/>
            <person name="Skokan R."/>
            <person name="Toyoda A."/>
            <person name="Suzuki Y."/>
            <person name="Kagoshima H."/>
            <person name="Schijlen E."/>
            <person name="Tajeshwar N."/>
            <person name="Catarino B."/>
            <person name="Hetherington A.J."/>
            <person name="Saltykova A."/>
            <person name="Bonnot C."/>
            <person name="Breuninger H."/>
            <person name="Symeonidi A."/>
            <person name="Radhakrishnan G.V."/>
            <person name="Van Nieuwerburgh F."/>
            <person name="Deforce D."/>
            <person name="Chang C."/>
            <person name="Karol K.G."/>
            <person name="Hedrich R."/>
            <person name="Ulvskov P."/>
            <person name="Glockner G."/>
            <person name="Delwiche C.F."/>
            <person name="Petrasek J."/>
            <person name="Van de Peer Y."/>
            <person name="Friml J."/>
            <person name="Beilby M."/>
            <person name="Dolan L."/>
            <person name="Kohara Y."/>
            <person name="Sugano S."/>
            <person name="Fujiyama A."/>
            <person name="Delaux P.-M."/>
            <person name="Quint M."/>
            <person name="TheiBen G."/>
            <person name="Hagemann M."/>
            <person name="Harholt J."/>
            <person name="Dunand C."/>
            <person name="Zachgo S."/>
            <person name="Langdale J."/>
            <person name="Maumus F."/>
            <person name="Straeten D.V.D."/>
            <person name="Gould S.B."/>
            <person name="Rensing S.A."/>
        </authorList>
    </citation>
    <scope>NUCLEOTIDE SEQUENCE [LARGE SCALE GENOMIC DNA]</scope>
    <source>
        <strain evidence="2 3">S276</strain>
    </source>
</reference>
<feature type="region of interest" description="Disordered" evidence="1">
    <location>
        <begin position="700"/>
        <end position="750"/>
    </location>
</feature>
<evidence type="ECO:0000256" key="1">
    <source>
        <dbReference type="SAM" id="MobiDB-lite"/>
    </source>
</evidence>
<accession>A0A388JQA3</accession>
<protein>
    <submittedName>
        <fullName evidence="2">Uncharacterized protein</fullName>
    </submittedName>
</protein>
<dbReference type="EMBL" id="BFEA01000008">
    <property type="protein sequence ID" value="GBG60009.1"/>
    <property type="molecule type" value="Genomic_DNA"/>
</dbReference>
<dbReference type="Gramene" id="GBG60009">
    <property type="protein sequence ID" value="GBG60009"/>
    <property type="gene ID" value="CBR_g339"/>
</dbReference>
<dbReference type="Proteomes" id="UP000265515">
    <property type="component" value="Unassembled WGS sequence"/>
</dbReference>
<feature type="compositionally biased region" description="Acidic residues" evidence="1">
    <location>
        <begin position="768"/>
        <end position="812"/>
    </location>
</feature>
<feature type="region of interest" description="Disordered" evidence="1">
    <location>
        <begin position="418"/>
        <end position="449"/>
    </location>
</feature>
<feature type="compositionally biased region" description="Acidic residues" evidence="1">
    <location>
        <begin position="74"/>
        <end position="83"/>
    </location>
</feature>
<comment type="caution">
    <text evidence="2">The sequence shown here is derived from an EMBL/GenBank/DDBJ whole genome shotgun (WGS) entry which is preliminary data.</text>
</comment>
<sequence>MGTRRGMTEEQIAQQVALIMRDPIGASAPPFADAVFGRRACIFHPYPREDDLDKESIPEAADDSALCIPHESDETRDDPDDEETRTHTARQVADRTDGDMLGGDKDFWGLFGEVTSTGDVRDARDRGSHAGTSYTEAWMMILASTRQELSMLPPPAPSLAPPSPVSLYEQATAAADTEELASSLPQHGVLQRSGVIRRLRLRLPSPGMLQEEGVPSAAPVEGEVAAVEGDVVAAAAAAVEGEVASMEEEITTAAAEEAPSAAAVEGEVAATKEEIVAATQFITKELDPVVASITPGVARGLGMSDSEMGTHFDIDMSTGVPPSCGGATTTDQAPSRDEAASETGTQTPRDRTTPESPDAARDIMEQERARLMASSDPRAQAFARALEERRHRETGRDGWQGGAVVGEDAMEVVAPEVEEGMESGSQPVDEAMEGGEGRSGGPGDTPAAAHETQSGLVVPFWGLHLVEAQRSQPAEMAVHGVPPVIIEDLGSEPMVVRPIPRRPAPQEVDHPLDVEELAVASVRDVTQLDRRVFNLKLDQPHWQRIPSVPWGPASRVWSGSTSSGGPSRADVPRVSGGLQERGPGTGDMPPPPPRPCEGDPSSSPTARGSPSPHMPVRSRVRDTTAVGRDVRDTTLYRRTNIDIDSTCRVTERTARLQQGLGHHGARTTAAKEVAATGCEPQRGRGIEESTSTLDHALRAATRAVHEQTPSKSGVPRPRPVPAQGGTALGESSGAEELGMSPGSCCQQTVSQASARVVVLRKAGGPVTIEEEDPETTPAVWEDDEDYEGEEDDEEEESESGHNDDDDDEEDESPPPPPTHASRRSFAQTSPFARRKGRSTSGTRGGTRRHSGKGKRG</sequence>
<feature type="region of interest" description="Disordered" evidence="1">
    <location>
        <begin position="762"/>
        <end position="856"/>
    </location>
</feature>
<feature type="region of interest" description="Disordered" evidence="1">
    <location>
        <begin position="317"/>
        <end position="359"/>
    </location>
</feature>
<dbReference type="AlphaFoldDB" id="A0A388JQA3"/>
<evidence type="ECO:0000313" key="3">
    <source>
        <dbReference type="Proteomes" id="UP000265515"/>
    </source>
</evidence>
<feature type="region of interest" description="Disordered" evidence="1">
    <location>
        <begin position="47"/>
        <end position="99"/>
    </location>
</feature>
<name>A0A388JQA3_CHABU</name>
<feature type="region of interest" description="Disordered" evidence="1">
    <location>
        <begin position="543"/>
        <end position="627"/>
    </location>
</feature>
<feature type="compositionally biased region" description="Basic residues" evidence="1">
    <location>
        <begin position="845"/>
        <end position="856"/>
    </location>
</feature>
<proteinExistence type="predicted"/>
<feature type="compositionally biased region" description="Basic and acidic residues" evidence="1">
    <location>
        <begin position="348"/>
        <end position="359"/>
    </location>
</feature>